<gene>
    <name evidence="1" type="ORF">EZS27_021586</name>
</gene>
<evidence type="ECO:0000313" key="1">
    <source>
        <dbReference type="EMBL" id="KAA6329633.1"/>
    </source>
</evidence>
<sequence length="67" mass="7763">YDLVNWTDWDGDDLIAPSEPYDEVYAHKPYVIKHDGVVYHFYCAVDKNNRRCIAVATSKDLSSLKLK</sequence>
<proteinExistence type="predicted"/>
<dbReference type="AlphaFoldDB" id="A0A5J4RA96"/>
<name>A0A5J4RA96_9ZZZZ</name>
<dbReference type="EMBL" id="SNRY01001617">
    <property type="protein sequence ID" value="KAA6329633.1"/>
    <property type="molecule type" value="Genomic_DNA"/>
</dbReference>
<feature type="non-terminal residue" evidence="1">
    <location>
        <position position="1"/>
    </location>
</feature>
<evidence type="ECO:0008006" key="2">
    <source>
        <dbReference type="Google" id="ProtNLM"/>
    </source>
</evidence>
<dbReference type="InterPro" id="IPR023296">
    <property type="entry name" value="Glyco_hydro_beta-prop_sf"/>
</dbReference>
<protein>
    <recommendedName>
        <fullName evidence="2">Glycosylase</fullName>
    </recommendedName>
</protein>
<accession>A0A5J4RA96</accession>
<reference evidence="1" key="1">
    <citation type="submission" date="2019-03" db="EMBL/GenBank/DDBJ databases">
        <title>Single cell metagenomics reveals metabolic interactions within the superorganism composed of flagellate Streblomastix strix and complex community of Bacteroidetes bacteria on its surface.</title>
        <authorList>
            <person name="Treitli S.C."/>
            <person name="Kolisko M."/>
            <person name="Husnik F."/>
            <person name="Keeling P."/>
            <person name="Hampl V."/>
        </authorList>
    </citation>
    <scope>NUCLEOTIDE SEQUENCE</scope>
    <source>
        <strain evidence="1">STM</strain>
    </source>
</reference>
<organism evidence="1">
    <name type="scientific">termite gut metagenome</name>
    <dbReference type="NCBI Taxonomy" id="433724"/>
    <lineage>
        <taxon>unclassified sequences</taxon>
        <taxon>metagenomes</taxon>
        <taxon>organismal metagenomes</taxon>
    </lineage>
</organism>
<dbReference type="SUPFAM" id="SSF75005">
    <property type="entry name" value="Arabinanase/levansucrase/invertase"/>
    <property type="match status" value="1"/>
</dbReference>
<dbReference type="Gene3D" id="2.115.10.20">
    <property type="entry name" value="Glycosyl hydrolase domain, family 43"/>
    <property type="match status" value="1"/>
</dbReference>
<comment type="caution">
    <text evidence="1">The sequence shown here is derived from an EMBL/GenBank/DDBJ whole genome shotgun (WGS) entry which is preliminary data.</text>
</comment>